<protein>
    <submittedName>
        <fullName evidence="1">Uncharacterized protein</fullName>
    </submittedName>
</protein>
<reference evidence="2" key="1">
    <citation type="journal article" date="2019" name="Int. J. Syst. Evol. Microbiol.">
        <title>The Global Catalogue of Microorganisms (GCM) 10K type strain sequencing project: providing services to taxonomists for standard genome sequencing and annotation.</title>
        <authorList>
            <consortium name="The Broad Institute Genomics Platform"/>
            <consortium name="The Broad Institute Genome Sequencing Center for Infectious Disease"/>
            <person name="Wu L."/>
            <person name="Ma J."/>
        </authorList>
    </citation>
    <scope>NUCLEOTIDE SEQUENCE [LARGE SCALE GENOMIC DNA]</scope>
    <source>
        <strain evidence="2">CGMCC 4.7152</strain>
    </source>
</reference>
<name>A0ABV9VRP0_9ACTN</name>
<dbReference type="Proteomes" id="UP001595912">
    <property type="component" value="Unassembled WGS sequence"/>
</dbReference>
<proteinExistence type="predicted"/>
<organism evidence="1 2">
    <name type="scientific">Dactylosporangium cerinum</name>
    <dbReference type="NCBI Taxonomy" id="1434730"/>
    <lineage>
        <taxon>Bacteria</taxon>
        <taxon>Bacillati</taxon>
        <taxon>Actinomycetota</taxon>
        <taxon>Actinomycetes</taxon>
        <taxon>Micromonosporales</taxon>
        <taxon>Micromonosporaceae</taxon>
        <taxon>Dactylosporangium</taxon>
    </lineage>
</organism>
<evidence type="ECO:0000313" key="2">
    <source>
        <dbReference type="Proteomes" id="UP001595912"/>
    </source>
</evidence>
<keyword evidence="2" id="KW-1185">Reference proteome</keyword>
<comment type="caution">
    <text evidence="1">The sequence shown here is derived from an EMBL/GenBank/DDBJ whole genome shotgun (WGS) entry which is preliminary data.</text>
</comment>
<evidence type="ECO:0000313" key="1">
    <source>
        <dbReference type="EMBL" id="MFC4999040.1"/>
    </source>
</evidence>
<sequence>MELSRDDASVISLTGPDSHRLVRSPGVGSVVIGPAAGGSQRPDLVVAADDAIDWTVFDPFKVPAGYPWPRIIVYEGDDTGFFDWARRRPIETFEWRPGVAHVVDATGAYVSRLGITLRNAPLHLTVPSVPHGVLTVNGDLSLLTAVLADGGACPAVEFNPDTLPAADAVPLRLPELPAFAAAQRVGVTVRPLRQAFDCASLLQFPDTRHLSLGGQLVNVAALAQLRHLRSLRLRFCPDLTGLPALDSWPELTHLIAFNVEETAGKRLRGELRRPDRQWEHSGVSQLRKPEWFATEYGLPFSGWPAGKAKKATTAFRTAQRAIATATGPDGVEAAIRAFVAVVNAMRGIETTEREDAGDAVSQLAADTPVGDLTEDAQEWFDDARDF</sequence>
<gene>
    <name evidence="1" type="ORF">ACFPIJ_14480</name>
</gene>
<dbReference type="EMBL" id="JBHSIU010000014">
    <property type="protein sequence ID" value="MFC4999040.1"/>
    <property type="molecule type" value="Genomic_DNA"/>
</dbReference>
<dbReference type="RefSeq" id="WP_380115340.1">
    <property type="nucleotide sequence ID" value="NZ_JBHSIU010000014.1"/>
</dbReference>
<accession>A0ABV9VRP0</accession>